<evidence type="ECO:0000313" key="8">
    <source>
        <dbReference type="EMBL" id="ORY23550.1"/>
    </source>
</evidence>
<keyword evidence="9" id="KW-1185">Reference proteome</keyword>
<keyword evidence="5 6" id="KW-0472">Membrane</keyword>
<feature type="transmembrane region" description="Helical" evidence="6">
    <location>
        <begin position="275"/>
        <end position="302"/>
    </location>
</feature>
<feature type="transmembrane region" description="Helical" evidence="6">
    <location>
        <begin position="104"/>
        <end position="121"/>
    </location>
</feature>
<evidence type="ECO:0000256" key="6">
    <source>
        <dbReference type="SAM" id="Phobius"/>
    </source>
</evidence>
<feature type="transmembrane region" description="Helical" evidence="6">
    <location>
        <begin position="74"/>
        <end position="92"/>
    </location>
</feature>
<dbReference type="GO" id="GO:0016020">
    <property type="term" value="C:membrane"/>
    <property type="evidence" value="ECO:0007669"/>
    <property type="project" value="UniProtKB-SubCell"/>
</dbReference>
<accession>A0A1Y2AMN0</accession>
<feature type="transmembrane region" description="Helical" evidence="6">
    <location>
        <begin position="345"/>
        <end position="363"/>
    </location>
</feature>
<organism evidence="8 9">
    <name type="scientific">Naematelia encephala</name>
    <dbReference type="NCBI Taxonomy" id="71784"/>
    <lineage>
        <taxon>Eukaryota</taxon>
        <taxon>Fungi</taxon>
        <taxon>Dikarya</taxon>
        <taxon>Basidiomycota</taxon>
        <taxon>Agaricomycotina</taxon>
        <taxon>Tremellomycetes</taxon>
        <taxon>Tremellales</taxon>
        <taxon>Naemateliaceae</taxon>
        <taxon>Naematelia</taxon>
    </lineage>
</organism>
<dbReference type="EMBL" id="MCFC01000078">
    <property type="protein sequence ID" value="ORY23550.1"/>
    <property type="molecule type" value="Genomic_DNA"/>
</dbReference>
<feature type="transmembrane region" description="Helical" evidence="6">
    <location>
        <begin position="419"/>
        <end position="438"/>
    </location>
</feature>
<evidence type="ECO:0000313" key="9">
    <source>
        <dbReference type="Proteomes" id="UP000193986"/>
    </source>
</evidence>
<feature type="transmembrane region" description="Helical" evidence="6">
    <location>
        <begin position="314"/>
        <end position="333"/>
    </location>
</feature>
<dbReference type="GO" id="GO:0022857">
    <property type="term" value="F:transmembrane transporter activity"/>
    <property type="evidence" value="ECO:0007669"/>
    <property type="project" value="InterPro"/>
</dbReference>
<dbReference type="InterPro" id="IPR020846">
    <property type="entry name" value="MFS_dom"/>
</dbReference>
<evidence type="ECO:0000256" key="1">
    <source>
        <dbReference type="ARBA" id="ARBA00004141"/>
    </source>
</evidence>
<comment type="subcellular location">
    <subcellularLocation>
        <location evidence="1">Membrane</location>
        <topology evidence="1">Multi-pass membrane protein</topology>
    </subcellularLocation>
</comment>
<comment type="caution">
    <text evidence="8">The sequence shown here is derived from an EMBL/GenBank/DDBJ whole genome shotgun (WGS) entry which is preliminary data.</text>
</comment>
<reference evidence="8 9" key="1">
    <citation type="submission" date="2016-07" db="EMBL/GenBank/DDBJ databases">
        <title>Pervasive Adenine N6-methylation of Active Genes in Fungi.</title>
        <authorList>
            <consortium name="DOE Joint Genome Institute"/>
            <person name="Mondo S.J."/>
            <person name="Dannebaum R.O."/>
            <person name="Kuo R.C."/>
            <person name="Labutti K."/>
            <person name="Haridas S."/>
            <person name="Kuo A."/>
            <person name="Salamov A."/>
            <person name="Ahrendt S.R."/>
            <person name="Lipzen A."/>
            <person name="Sullivan W."/>
            <person name="Andreopoulos W.B."/>
            <person name="Clum A."/>
            <person name="Lindquist E."/>
            <person name="Daum C."/>
            <person name="Ramamoorthy G.K."/>
            <person name="Gryganskyi A."/>
            <person name="Culley D."/>
            <person name="Magnuson J.K."/>
            <person name="James T.Y."/>
            <person name="O'Malley M.A."/>
            <person name="Stajich J.E."/>
            <person name="Spatafora J.W."/>
            <person name="Visel A."/>
            <person name="Grigoriev I.V."/>
        </authorList>
    </citation>
    <scope>NUCLEOTIDE SEQUENCE [LARGE SCALE GENOMIC DNA]</scope>
    <source>
        <strain evidence="8 9">68-887.2</strain>
    </source>
</reference>
<feature type="transmembrane region" description="Helical" evidence="6">
    <location>
        <begin position="203"/>
        <end position="225"/>
    </location>
</feature>
<protein>
    <submittedName>
        <fullName evidence="8">Major facilitator superfamily domain-containing protein</fullName>
    </submittedName>
</protein>
<dbReference type="InterPro" id="IPR011701">
    <property type="entry name" value="MFS"/>
</dbReference>
<keyword evidence="2" id="KW-0813">Transport</keyword>
<dbReference type="Proteomes" id="UP000193986">
    <property type="component" value="Unassembled WGS sequence"/>
</dbReference>
<dbReference type="Gene3D" id="1.20.1250.20">
    <property type="entry name" value="MFS general substrate transporter like domains"/>
    <property type="match status" value="1"/>
</dbReference>
<evidence type="ECO:0000256" key="4">
    <source>
        <dbReference type="ARBA" id="ARBA00022989"/>
    </source>
</evidence>
<feature type="transmembrane region" description="Helical" evidence="6">
    <location>
        <begin position="127"/>
        <end position="149"/>
    </location>
</feature>
<gene>
    <name evidence="8" type="ORF">BCR39DRAFT_600798</name>
</gene>
<dbReference type="PANTHER" id="PTHR23504:SF15">
    <property type="entry name" value="MAJOR FACILITATOR SUPERFAMILY (MFS) PROFILE DOMAIN-CONTAINING PROTEIN"/>
    <property type="match status" value="1"/>
</dbReference>
<dbReference type="PROSITE" id="PS50850">
    <property type="entry name" value="MFS"/>
    <property type="match status" value="1"/>
</dbReference>
<feature type="domain" description="Major facilitator superfamily (MFS) profile" evidence="7">
    <location>
        <begin position="32"/>
        <end position="469"/>
    </location>
</feature>
<evidence type="ECO:0000256" key="2">
    <source>
        <dbReference type="ARBA" id="ARBA00022448"/>
    </source>
</evidence>
<dbReference type="InParanoid" id="A0A1Y2AMN0"/>
<dbReference type="SUPFAM" id="SSF103473">
    <property type="entry name" value="MFS general substrate transporter"/>
    <property type="match status" value="1"/>
</dbReference>
<dbReference type="InterPro" id="IPR036259">
    <property type="entry name" value="MFS_trans_sf"/>
</dbReference>
<proteinExistence type="predicted"/>
<dbReference type="AlphaFoldDB" id="A0A1Y2AMN0"/>
<evidence type="ECO:0000259" key="7">
    <source>
        <dbReference type="PROSITE" id="PS50850"/>
    </source>
</evidence>
<evidence type="ECO:0000256" key="5">
    <source>
        <dbReference type="ARBA" id="ARBA00023136"/>
    </source>
</evidence>
<keyword evidence="3 6" id="KW-0812">Transmembrane</keyword>
<sequence>MAEQAPTSVDTEATPLLGKQVQKKATPLPKLQLAIICLIRIVEPICFQVIFPFINEMLVKIGAAKDRDSVGYPAGIIESIFSLTQLVTVFFWGSLSDRIGRKPVLIIGCVGSSVSAVAFGLSKSFPMLVLTRCLNGVMNGNIGVLKAIMAEICDETNEAKAFSFFPLCLNIGVLIASFIGGTFSSSERFPALHRIPLFAAYPYLLPNLLAAILPLVAAILAAIYLKETLPPPIHHNKSQPPSSPASSTTLDADAQVDEVEDSTSLWNLFTPEINALMFSFAVLSLLGGAVMAILPLFCFTPIADGGLDFSDGEIGTAMAVRAVATIIVQLSAFPWLQRRLGSLRLYRGLMVLWIPAYIGLPMLNGFARLGQKRVVWTGMVMTLLCGAIANMAFVCNLIMTNAAAPNRHMLGAINGYAQVLSSGVRIIGPGGASILFALSINHHILGGYFVWLVFGLVGVNTYLISVEYM</sequence>
<dbReference type="Pfam" id="PF07690">
    <property type="entry name" value="MFS_1"/>
    <property type="match status" value="1"/>
</dbReference>
<feature type="transmembrane region" description="Helical" evidence="6">
    <location>
        <begin position="444"/>
        <end position="464"/>
    </location>
</feature>
<evidence type="ECO:0000256" key="3">
    <source>
        <dbReference type="ARBA" id="ARBA00022692"/>
    </source>
</evidence>
<feature type="transmembrane region" description="Helical" evidence="6">
    <location>
        <begin position="33"/>
        <end position="54"/>
    </location>
</feature>
<feature type="transmembrane region" description="Helical" evidence="6">
    <location>
        <begin position="375"/>
        <end position="398"/>
    </location>
</feature>
<dbReference type="PANTHER" id="PTHR23504">
    <property type="entry name" value="MAJOR FACILITATOR SUPERFAMILY DOMAIN-CONTAINING PROTEIN 10"/>
    <property type="match status" value="1"/>
</dbReference>
<dbReference type="CDD" id="cd17330">
    <property type="entry name" value="MFS_SLC46_TetA_like"/>
    <property type="match status" value="1"/>
</dbReference>
<dbReference type="OrthoDB" id="419616at2759"/>
<keyword evidence="4 6" id="KW-1133">Transmembrane helix</keyword>
<name>A0A1Y2AMN0_9TREE</name>
<feature type="transmembrane region" description="Helical" evidence="6">
    <location>
        <begin position="161"/>
        <end position="183"/>
    </location>
</feature>